<dbReference type="KEGG" id="minf:MESINF_0075"/>
<accession>A0A7Z7LCG6</accession>
<dbReference type="AlphaFoldDB" id="A0A7Z7LCG6"/>
<proteinExistence type="predicted"/>
<evidence type="ECO:0000313" key="2">
    <source>
        <dbReference type="Proteomes" id="UP000250796"/>
    </source>
</evidence>
<protein>
    <submittedName>
        <fullName evidence="1">Uncharacterized protein</fullName>
    </submittedName>
</protein>
<organism evidence="1 2">
    <name type="scientific">Mesotoga infera</name>
    <dbReference type="NCBI Taxonomy" id="1236046"/>
    <lineage>
        <taxon>Bacteria</taxon>
        <taxon>Thermotogati</taxon>
        <taxon>Thermotogota</taxon>
        <taxon>Thermotogae</taxon>
        <taxon>Kosmotogales</taxon>
        <taxon>Kosmotogaceae</taxon>
        <taxon>Mesotoga</taxon>
    </lineage>
</organism>
<dbReference type="Proteomes" id="UP000250796">
    <property type="component" value="Chromosome MESINF"/>
</dbReference>
<evidence type="ECO:0000313" key="1">
    <source>
        <dbReference type="EMBL" id="SSC11524.1"/>
    </source>
</evidence>
<keyword evidence="2" id="KW-1185">Reference proteome</keyword>
<gene>
    <name evidence="1" type="ORF">MESINF_0075</name>
</gene>
<sequence length="35" mass="4082">MGREIKSLTSLVLDNLDIFNIDLHSNIKTDNTFRF</sequence>
<reference evidence="1 2" key="1">
    <citation type="submission" date="2017-01" db="EMBL/GenBank/DDBJ databases">
        <authorList>
            <person name="Erauso G."/>
        </authorList>
    </citation>
    <scope>NUCLEOTIDE SEQUENCE [LARGE SCALE GENOMIC DNA]</scope>
    <source>
        <strain evidence="1">MESINF1</strain>
    </source>
</reference>
<dbReference type="EMBL" id="LS974202">
    <property type="protein sequence ID" value="SSC11524.1"/>
    <property type="molecule type" value="Genomic_DNA"/>
</dbReference>
<name>A0A7Z7LCG6_9BACT</name>